<accession>A0A0E0QFS1</accession>
<name>A0A0E0QFS1_ORYRU</name>
<dbReference type="EnsemblPlants" id="ORUFI08G07240.1">
    <property type="protein sequence ID" value="ORUFI08G07240.1"/>
    <property type="gene ID" value="ORUFI08G07240"/>
</dbReference>
<evidence type="ECO:0000313" key="2">
    <source>
        <dbReference type="EnsemblPlants" id="ORUFI08G07240.1"/>
    </source>
</evidence>
<evidence type="ECO:0000256" key="1">
    <source>
        <dbReference type="SAM" id="MobiDB-lite"/>
    </source>
</evidence>
<protein>
    <submittedName>
        <fullName evidence="2">Uncharacterized protein</fullName>
    </submittedName>
</protein>
<reference evidence="2" key="2">
    <citation type="submission" date="2015-06" db="UniProtKB">
        <authorList>
            <consortium name="EnsemblPlants"/>
        </authorList>
    </citation>
    <scope>IDENTIFICATION</scope>
</reference>
<keyword evidence="3" id="KW-1185">Reference proteome</keyword>
<dbReference type="HOGENOM" id="CLU_1285113_0_0_1"/>
<sequence length="215" mass="23718">MTVVSKVIMSPEKDEKQCPGSNQAPSQSTDKKDGTLQRNSGANRIVIWKMDNGRTMIITGSEFTPEDAARIPKRRRGRNTFRGARTDHVPKDCQLNAVLAMTKKEQGATVQPIRQPMVVDNNSLNPSTLSPTTAPVEANLGRSNVARDAHKSLLVPVSAAKVHNQKPAPRDQASRFCRNFVSQDIVSVIVLFQEQQRQFVVIPKLPALPMTPIDT</sequence>
<reference evidence="3" key="1">
    <citation type="submission" date="2013-06" db="EMBL/GenBank/DDBJ databases">
        <authorList>
            <person name="Zhao Q."/>
        </authorList>
    </citation>
    <scope>NUCLEOTIDE SEQUENCE</scope>
    <source>
        <strain evidence="3">cv. W1943</strain>
    </source>
</reference>
<dbReference type="Gramene" id="ORUFI08G07240.1">
    <property type="protein sequence ID" value="ORUFI08G07240.1"/>
    <property type="gene ID" value="ORUFI08G07240"/>
</dbReference>
<feature type="compositionally biased region" description="Polar residues" evidence="1">
    <location>
        <begin position="19"/>
        <end position="28"/>
    </location>
</feature>
<proteinExistence type="predicted"/>
<dbReference type="Proteomes" id="UP000008022">
    <property type="component" value="Unassembled WGS sequence"/>
</dbReference>
<feature type="region of interest" description="Disordered" evidence="1">
    <location>
        <begin position="1"/>
        <end position="38"/>
    </location>
</feature>
<dbReference type="AlphaFoldDB" id="A0A0E0QFS1"/>
<organism evidence="2 3">
    <name type="scientific">Oryza rufipogon</name>
    <name type="common">Brownbeard rice</name>
    <name type="synonym">Asian wild rice</name>
    <dbReference type="NCBI Taxonomy" id="4529"/>
    <lineage>
        <taxon>Eukaryota</taxon>
        <taxon>Viridiplantae</taxon>
        <taxon>Streptophyta</taxon>
        <taxon>Embryophyta</taxon>
        <taxon>Tracheophyta</taxon>
        <taxon>Spermatophyta</taxon>
        <taxon>Magnoliopsida</taxon>
        <taxon>Liliopsida</taxon>
        <taxon>Poales</taxon>
        <taxon>Poaceae</taxon>
        <taxon>BOP clade</taxon>
        <taxon>Oryzoideae</taxon>
        <taxon>Oryzeae</taxon>
        <taxon>Oryzinae</taxon>
        <taxon>Oryza</taxon>
    </lineage>
</organism>
<evidence type="ECO:0000313" key="3">
    <source>
        <dbReference type="Proteomes" id="UP000008022"/>
    </source>
</evidence>